<dbReference type="NCBIfam" id="NF001477">
    <property type="entry name" value="PRK00326.2-4"/>
    <property type="match status" value="1"/>
</dbReference>
<dbReference type="CDD" id="cd16320">
    <property type="entry name" value="MraZ_N"/>
    <property type="match status" value="1"/>
</dbReference>
<evidence type="ECO:0000256" key="4">
    <source>
        <dbReference type="ARBA" id="ARBA00023015"/>
    </source>
</evidence>
<feature type="domain" description="SpoVT-AbrB" evidence="8">
    <location>
        <begin position="83"/>
        <end position="126"/>
    </location>
</feature>
<gene>
    <name evidence="7 9" type="primary">mraZ</name>
    <name evidence="9" type="ORF">Q8A70_00335</name>
</gene>
<reference evidence="10" key="1">
    <citation type="submission" date="2023-08" db="EMBL/GenBank/DDBJ databases">
        <title>Rhodospirillaceae gen. nov., a novel taxon isolated from the Yangtze River Yuezi River estuary sludge.</title>
        <authorList>
            <person name="Ruan L."/>
        </authorList>
    </citation>
    <scope>NUCLEOTIDE SEQUENCE [LARGE SCALE GENOMIC DNA]</scope>
    <source>
        <strain evidence="10">R-7</strain>
    </source>
</reference>
<dbReference type="CDD" id="cd16321">
    <property type="entry name" value="MraZ_C"/>
    <property type="match status" value="1"/>
</dbReference>
<evidence type="ECO:0000256" key="1">
    <source>
        <dbReference type="ARBA" id="ARBA00013860"/>
    </source>
</evidence>
<dbReference type="Proteomes" id="UP001230156">
    <property type="component" value="Unassembled WGS sequence"/>
</dbReference>
<dbReference type="SUPFAM" id="SSF89447">
    <property type="entry name" value="AbrB/MazE/MraZ-like"/>
    <property type="match status" value="1"/>
</dbReference>
<dbReference type="PROSITE" id="PS51740">
    <property type="entry name" value="SPOVT_ABRB"/>
    <property type="match status" value="2"/>
</dbReference>
<evidence type="ECO:0000256" key="5">
    <source>
        <dbReference type="ARBA" id="ARBA00023125"/>
    </source>
</evidence>
<evidence type="ECO:0000256" key="2">
    <source>
        <dbReference type="ARBA" id="ARBA00022490"/>
    </source>
</evidence>
<keyword evidence="6 7" id="KW-0804">Transcription</keyword>
<dbReference type="Pfam" id="PF02381">
    <property type="entry name" value="MraZ"/>
    <property type="match status" value="1"/>
</dbReference>
<comment type="caution">
    <text evidence="9">The sequence shown here is derived from an EMBL/GenBank/DDBJ whole genome shotgun (WGS) entry which is preliminary data.</text>
</comment>
<protein>
    <recommendedName>
        <fullName evidence="1 7">Transcriptional regulator MraZ</fullName>
    </recommendedName>
</protein>
<evidence type="ECO:0000313" key="10">
    <source>
        <dbReference type="Proteomes" id="UP001230156"/>
    </source>
</evidence>
<dbReference type="InterPro" id="IPR003444">
    <property type="entry name" value="MraZ"/>
</dbReference>
<evidence type="ECO:0000256" key="6">
    <source>
        <dbReference type="ARBA" id="ARBA00023163"/>
    </source>
</evidence>
<dbReference type="HAMAP" id="MF_01008">
    <property type="entry name" value="MraZ"/>
    <property type="match status" value="1"/>
</dbReference>
<dbReference type="InterPro" id="IPR035644">
    <property type="entry name" value="MraZ_C"/>
</dbReference>
<dbReference type="Gene3D" id="3.40.1550.20">
    <property type="entry name" value="Transcriptional regulator MraZ domain"/>
    <property type="match status" value="1"/>
</dbReference>
<evidence type="ECO:0000256" key="7">
    <source>
        <dbReference type="HAMAP-Rule" id="MF_01008"/>
    </source>
</evidence>
<keyword evidence="4 7" id="KW-0805">Transcription regulation</keyword>
<comment type="subunit">
    <text evidence="7">Forms oligomers.</text>
</comment>
<keyword evidence="5 7" id="KW-0238">DNA-binding</keyword>
<keyword evidence="10" id="KW-1185">Reference proteome</keyword>
<dbReference type="InterPro" id="IPR037914">
    <property type="entry name" value="SpoVT-AbrB_sf"/>
</dbReference>
<proteinExistence type="inferred from homology"/>
<sequence>MAVFIDTFINKIDRKGRVSVPAPYRAALVGQLFQGIVAFPSFKHPAIQCAGMDWMTALTETVNKVDLFSDEHDDLTASVFADAKQLAFDGEGRIMLPENLARHAAIGEAAAFVGRGHTFEIWQPEALEAYKAEARKRALEKNRTLPGNGGGR</sequence>
<dbReference type="InterPro" id="IPR020603">
    <property type="entry name" value="MraZ_dom"/>
</dbReference>
<evidence type="ECO:0000259" key="8">
    <source>
        <dbReference type="PROSITE" id="PS51740"/>
    </source>
</evidence>
<dbReference type="PANTHER" id="PTHR34701:SF1">
    <property type="entry name" value="TRANSCRIPTIONAL REGULATOR MRAZ"/>
    <property type="match status" value="1"/>
</dbReference>
<organism evidence="9 10">
    <name type="scientific">Dongia sedimenti</name>
    <dbReference type="NCBI Taxonomy" id="3064282"/>
    <lineage>
        <taxon>Bacteria</taxon>
        <taxon>Pseudomonadati</taxon>
        <taxon>Pseudomonadota</taxon>
        <taxon>Alphaproteobacteria</taxon>
        <taxon>Rhodospirillales</taxon>
        <taxon>Dongiaceae</taxon>
        <taxon>Dongia</taxon>
    </lineage>
</organism>
<dbReference type="InterPro" id="IPR035642">
    <property type="entry name" value="MraZ_N"/>
</dbReference>
<keyword evidence="2 7" id="KW-0963">Cytoplasm</keyword>
<keyword evidence="3" id="KW-0677">Repeat</keyword>
<dbReference type="RefSeq" id="WP_379953454.1">
    <property type="nucleotide sequence ID" value="NZ_JAUYVI010000001.1"/>
</dbReference>
<comment type="similarity">
    <text evidence="7">Belongs to the MraZ family.</text>
</comment>
<comment type="subcellular location">
    <subcellularLocation>
        <location evidence="7">Cytoplasm</location>
        <location evidence="7">Nucleoid</location>
    </subcellularLocation>
</comment>
<feature type="domain" description="SpoVT-AbrB" evidence="8">
    <location>
        <begin position="7"/>
        <end position="53"/>
    </location>
</feature>
<accession>A0ABU0YEE8</accession>
<evidence type="ECO:0000313" key="9">
    <source>
        <dbReference type="EMBL" id="MDQ7246085.1"/>
    </source>
</evidence>
<name>A0ABU0YEE8_9PROT</name>
<dbReference type="PANTHER" id="PTHR34701">
    <property type="entry name" value="TRANSCRIPTIONAL REGULATOR MRAZ"/>
    <property type="match status" value="1"/>
</dbReference>
<dbReference type="InterPro" id="IPR007159">
    <property type="entry name" value="SpoVT-AbrB_dom"/>
</dbReference>
<dbReference type="InterPro" id="IPR038619">
    <property type="entry name" value="MraZ_sf"/>
</dbReference>
<dbReference type="EMBL" id="JAUYVI010000001">
    <property type="protein sequence ID" value="MDQ7246085.1"/>
    <property type="molecule type" value="Genomic_DNA"/>
</dbReference>
<evidence type="ECO:0000256" key="3">
    <source>
        <dbReference type="ARBA" id="ARBA00022737"/>
    </source>
</evidence>